<proteinExistence type="predicted"/>
<dbReference type="AlphaFoldDB" id="A0A9W4SJW9"/>
<accession>A0A9W4SJW9</accession>
<protein>
    <submittedName>
        <fullName evidence="1">8428_t:CDS:1</fullName>
    </submittedName>
</protein>
<evidence type="ECO:0000313" key="1">
    <source>
        <dbReference type="EMBL" id="CAI2169675.1"/>
    </source>
</evidence>
<dbReference type="Proteomes" id="UP001153678">
    <property type="component" value="Unassembled WGS sequence"/>
</dbReference>
<reference evidence="1" key="1">
    <citation type="submission" date="2022-08" db="EMBL/GenBank/DDBJ databases">
        <authorList>
            <person name="Kallberg Y."/>
            <person name="Tangrot J."/>
            <person name="Rosling A."/>
        </authorList>
    </citation>
    <scope>NUCLEOTIDE SEQUENCE</scope>
    <source>
        <strain evidence="1">Wild A</strain>
    </source>
</reference>
<organism evidence="1 2">
    <name type="scientific">Funneliformis geosporum</name>
    <dbReference type="NCBI Taxonomy" id="1117311"/>
    <lineage>
        <taxon>Eukaryota</taxon>
        <taxon>Fungi</taxon>
        <taxon>Fungi incertae sedis</taxon>
        <taxon>Mucoromycota</taxon>
        <taxon>Glomeromycotina</taxon>
        <taxon>Glomeromycetes</taxon>
        <taxon>Glomerales</taxon>
        <taxon>Glomeraceae</taxon>
        <taxon>Funneliformis</taxon>
    </lineage>
</organism>
<feature type="non-terminal residue" evidence="1">
    <location>
        <position position="1"/>
    </location>
</feature>
<evidence type="ECO:0000313" key="2">
    <source>
        <dbReference type="Proteomes" id="UP001153678"/>
    </source>
</evidence>
<gene>
    <name evidence="1" type="ORF">FWILDA_LOCUS4198</name>
</gene>
<comment type="caution">
    <text evidence="1">The sequence shown here is derived from an EMBL/GenBank/DDBJ whole genome shotgun (WGS) entry which is preliminary data.</text>
</comment>
<dbReference type="EMBL" id="CAMKVN010000611">
    <property type="protein sequence ID" value="CAI2169675.1"/>
    <property type="molecule type" value="Genomic_DNA"/>
</dbReference>
<keyword evidence="2" id="KW-1185">Reference proteome</keyword>
<sequence length="52" mass="6145">SLKYLCYICQICFKKNGGHIHIPPGQEKRHISYIENNYYNNDTEKSLELISK</sequence>
<name>A0A9W4SJW9_9GLOM</name>